<dbReference type="GO" id="GO:0003676">
    <property type="term" value="F:nucleic acid binding"/>
    <property type="evidence" value="ECO:0007669"/>
    <property type="project" value="InterPro"/>
</dbReference>
<keyword evidence="7" id="KW-1185">Reference proteome</keyword>
<dbReference type="PANTHER" id="PTHR37984">
    <property type="entry name" value="PROTEIN CBG26694"/>
    <property type="match status" value="1"/>
</dbReference>
<evidence type="ECO:0000256" key="2">
    <source>
        <dbReference type="ARBA" id="ARBA00012180"/>
    </source>
</evidence>
<evidence type="ECO:0000256" key="3">
    <source>
        <dbReference type="PROSITE-ProRule" id="PRU00047"/>
    </source>
</evidence>
<protein>
    <recommendedName>
        <fullName evidence="2">ribonuclease H</fullName>
        <ecNumber evidence="2">3.1.26.4</ecNumber>
    </recommendedName>
</protein>
<dbReference type="Proteomes" id="UP000694427">
    <property type="component" value="Unplaced"/>
</dbReference>
<dbReference type="InterPro" id="IPR043128">
    <property type="entry name" value="Rev_trsase/Diguanyl_cyclase"/>
</dbReference>
<dbReference type="EC" id="3.1.26.4" evidence="2"/>
<dbReference type="InterPro" id="IPR021109">
    <property type="entry name" value="Peptidase_aspartic_dom_sf"/>
</dbReference>
<dbReference type="InterPro" id="IPR001878">
    <property type="entry name" value="Znf_CCHC"/>
</dbReference>
<dbReference type="AlphaFoldDB" id="A0A8C1N1B7"/>
<dbReference type="Ensembl" id="ENSCCRT00010094013.1">
    <property type="protein sequence ID" value="ENSCCRP00010084765.1"/>
    <property type="gene ID" value="ENSCCRG00010036991.1"/>
</dbReference>
<evidence type="ECO:0000259" key="4">
    <source>
        <dbReference type="PROSITE" id="PS50158"/>
    </source>
</evidence>
<dbReference type="Gene3D" id="3.30.70.270">
    <property type="match status" value="1"/>
</dbReference>
<evidence type="ECO:0000259" key="5">
    <source>
        <dbReference type="PROSITE" id="PS50878"/>
    </source>
</evidence>
<keyword evidence="3" id="KW-0863">Zinc-finger</keyword>
<dbReference type="Gene3D" id="2.40.70.10">
    <property type="entry name" value="Acid Proteases"/>
    <property type="match status" value="1"/>
</dbReference>
<dbReference type="InterPro" id="IPR043502">
    <property type="entry name" value="DNA/RNA_pol_sf"/>
</dbReference>
<dbReference type="InterPro" id="IPR036875">
    <property type="entry name" value="Znf_CCHC_sf"/>
</dbReference>
<evidence type="ECO:0000256" key="1">
    <source>
        <dbReference type="ARBA" id="ARBA00010879"/>
    </source>
</evidence>
<dbReference type="GO" id="GO:0004523">
    <property type="term" value="F:RNA-DNA hybrid ribonuclease activity"/>
    <property type="evidence" value="ECO:0007669"/>
    <property type="project" value="UniProtKB-EC"/>
</dbReference>
<evidence type="ECO:0000313" key="6">
    <source>
        <dbReference type="Ensembl" id="ENSCCRP00010084765.1"/>
    </source>
</evidence>
<proteinExistence type="inferred from homology"/>
<dbReference type="SMART" id="SM00343">
    <property type="entry name" value="ZnF_C2HC"/>
    <property type="match status" value="2"/>
</dbReference>
<dbReference type="Gene3D" id="3.10.10.10">
    <property type="entry name" value="HIV Type 1 Reverse Transcriptase, subunit A, domain 1"/>
    <property type="match status" value="1"/>
</dbReference>
<dbReference type="PROSITE" id="PS50158">
    <property type="entry name" value="ZF_CCHC"/>
    <property type="match status" value="1"/>
</dbReference>
<organism evidence="6 7">
    <name type="scientific">Cyprinus carpio</name>
    <name type="common">Common carp</name>
    <dbReference type="NCBI Taxonomy" id="7962"/>
    <lineage>
        <taxon>Eukaryota</taxon>
        <taxon>Metazoa</taxon>
        <taxon>Chordata</taxon>
        <taxon>Craniata</taxon>
        <taxon>Vertebrata</taxon>
        <taxon>Euteleostomi</taxon>
        <taxon>Actinopterygii</taxon>
        <taxon>Neopterygii</taxon>
        <taxon>Teleostei</taxon>
        <taxon>Ostariophysi</taxon>
        <taxon>Cypriniformes</taxon>
        <taxon>Cyprinidae</taxon>
        <taxon>Cyprininae</taxon>
        <taxon>Cyprinus</taxon>
    </lineage>
</organism>
<keyword evidence="3" id="KW-0479">Metal-binding</keyword>
<dbReference type="Pfam" id="PF00078">
    <property type="entry name" value="RVT_1"/>
    <property type="match status" value="1"/>
</dbReference>
<dbReference type="InterPro" id="IPR000477">
    <property type="entry name" value="RT_dom"/>
</dbReference>
<dbReference type="PANTHER" id="PTHR37984:SF13">
    <property type="entry name" value="RIBONUCLEASE H"/>
    <property type="match status" value="1"/>
</dbReference>
<dbReference type="GO" id="GO:0008270">
    <property type="term" value="F:zinc ion binding"/>
    <property type="evidence" value="ECO:0007669"/>
    <property type="project" value="UniProtKB-KW"/>
</dbReference>
<feature type="domain" description="Reverse transcriptase" evidence="5">
    <location>
        <begin position="446"/>
        <end position="618"/>
    </location>
</feature>
<accession>A0A8C1N1B7</accession>
<evidence type="ECO:0000313" key="7">
    <source>
        <dbReference type="Proteomes" id="UP000694427"/>
    </source>
</evidence>
<keyword evidence="3" id="KW-0862">Zinc</keyword>
<reference evidence="6" key="2">
    <citation type="submission" date="2025-09" db="UniProtKB">
        <authorList>
            <consortium name="Ensembl"/>
        </authorList>
    </citation>
    <scope>IDENTIFICATION</scope>
</reference>
<dbReference type="SUPFAM" id="SSF57756">
    <property type="entry name" value="Retrovirus zinc finger-like domains"/>
    <property type="match status" value="1"/>
</dbReference>
<feature type="domain" description="CCHC-type" evidence="4">
    <location>
        <begin position="190"/>
        <end position="203"/>
    </location>
</feature>
<dbReference type="CDD" id="cd01647">
    <property type="entry name" value="RT_LTR"/>
    <property type="match status" value="1"/>
</dbReference>
<name>A0A8C1N1B7_CYPCA</name>
<dbReference type="SUPFAM" id="SSF50630">
    <property type="entry name" value="Acid proteases"/>
    <property type="match status" value="1"/>
</dbReference>
<sequence length="618" mass="69671">MASVFGNMGHFDESSEQWSAYTERFEYFVAANDITEEKVVPTFLSVMGPKTFTLLRNLLQPEKPGEKTYDQIVNTLKAHFSPKPLVIAERFRFHRRNQLEGETVTMFVAVLKKLAEHCEFGDALNDTLRDRLVCGLRCEGIQKRLLTESNLTLQRAIEMSVSMELAAKEAQQLSSNSKVYKMETENKGPCFHCGKTGHSPVTCWYKDMECRSCKKKGHIERACRNKTEKGKIQQKITFRRKQKKHVFTADQENNQVTDTSDGELPLHVLTVAGGTKAYKVTALLEGQPVKMEIDTGAAVSLVSDVVYSEKLGHLPLKPSDVTLKTYTGESVIMKGLSQVTVELNKQTKKLPLYVVLGDYPSLMGRSWLEQLKVDWQAIHVMTQKTLDLEGVLQKHSEVFKQELGSMEGINVKLTVEPECQPKFLKARPLPYALKPKVEASLNELVENDVLEPVSVSKWATPIVPVIKKDGGIRICGDFKVTVNPVLSAEQYPLPHINDLFAGLTGGQKFSKIDLNQAYLQMHVEEQSRELLTINTHKGLFRYKRLPFGITSAPSLFQRAMDQILAGLPGVVCYFDDILVTGTDDKSHLQHLDATLNRLKEYGLRVRKDKCEFFQSAVE</sequence>
<reference evidence="6" key="1">
    <citation type="submission" date="2025-08" db="UniProtKB">
        <authorList>
            <consortium name="Ensembl"/>
        </authorList>
    </citation>
    <scope>IDENTIFICATION</scope>
</reference>
<dbReference type="Gene3D" id="4.10.60.10">
    <property type="entry name" value="Zinc finger, CCHC-type"/>
    <property type="match status" value="1"/>
</dbReference>
<dbReference type="InterPro" id="IPR050951">
    <property type="entry name" value="Retrovirus_Pol_polyprotein"/>
</dbReference>
<comment type="similarity">
    <text evidence="1">Belongs to the beta type-B retroviral polymerase family. HERV class-II K(HML-2) pol subfamily.</text>
</comment>
<dbReference type="PROSITE" id="PS50878">
    <property type="entry name" value="RT_POL"/>
    <property type="match status" value="1"/>
</dbReference>
<dbReference type="SUPFAM" id="SSF56672">
    <property type="entry name" value="DNA/RNA polymerases"/>
    <property type="match status" value="1"/>
</dbReference>